<organism evidence="4 5">
    <name type="scientific">Cirrhinus mrigala</name>
    <name type="common">Mrigala</name>
    <dbReference type="NCBI Taxonomy" id="683832"/>
    <lineage>
        <taxon>Eukaryota</taxon>
        <taxon>Metazoa</taxon>
        <taxon>Chordata</taxon>
        <taxon>Craniata</taxon>
        <taxon>Vertebrata</taxon>
        <taxon>Euteleostomi</taxon>
        <taxon>Actinopterygii</taxon>
        <taxon>Neopterygii</taxon>
        <taxon>Teleostei</taxon>
        <taxon>Ostariophysi</taxon>
        <taxon>Cypriniformes</taxon>
        <taxon>Cyprinidae</taxon>
        <taxon>Labeoninae</taxon>
        <taxon>Labeonini</taxon>
        <taxon>Cirrhinus</taxon>
    </lineage>
</organism>
<name>A0ABD0PS27_CIRMR</name>
<evidence type="ECO:0000259" key="3">
    <source>
        <dbReference type="PROSITE" id="PS50118"/>
    </source>
</evidence>
<dbReference type="SMART" id="SM00398">
    <property type="entry name" value="HMG"/>
    <property type="match status" value="1"/>
</dbReference>
<dbReference type="Proteomes" id="UP001529510">
    <property type="component" value="Unassembled WGS sequence"/>
</dbReference>
<feature type="domain" description="HMG box" evidence="3">
    <location>
        <begin position="38"/>
        <end position="100"/>
    </location>
</feature>
<feature type="region of interest" description="Disordered" evidence="2">
    <location>
        <begin position="21"/>
        <end position="40"/>
    </location>
</feature>
<proteinExistence type="predicted"/>
<keyword evidence="1" id="KW-0539">Nucleus</keyword>
<dbReference type="PANTHER" id="PTHR17609">
    <property type="entry name" value="HMG DOMAIN-CONTAINING PROTEIN 3"/>
    <property type="match status" value="1"/>
</dbReference>
<dbReference type="InterPro" id="IPR009071">
    <property type="entry name" value="HMG_box_dom"/>
</dbReference>
<feature type="DNA-binding region" description="HMG box" evidence="1">
    <location>
        <begin position="38"/>
        <end position="100"/>
    </location>
</feature>
<comment type="caution">
    <text evidence="4">The sequence shown here is derived from an EMBL/GenBank/DDBJ whole genome shotgun (WGS) entry which is preliminary data.</text>
</comment>
<dbReference type="PANTHER" id="PTHR17609:SF2">
    <property type="entry name" value="HMG DOMAIN-CONTAINING PROTEIN 3"/>
    <property type="match status" value="1"/>
</dbReference>
<evidence type="ECO:0000313" key="5">
    <source>
        <dbReference type="Proteomes" id="UP001529510"/>
    </source>
</evidence>
<dbReference type="GO" id="GO:0003677">
    <property type="term" value="F:DNA binding"/>
    <property type="evidence" value="ECO:0007669"/>
    <property type="project" value="UniProtKB-UniRule"/>
</dbReference>
<dbReference type="AlphaFoldDB" id="A0ABD0PS27"/>
<evidence type="ECO:0000313" key="4">
    <source>
        <dbReference type="EMBL" id="KAL0176546.1"/>
    </source>
</evidence>
<feature type="non-terminal residue" evidence="4">
    <location>
        <position position="100"/>
    </location>
</feature>
<reference evidence="4 5" key="1">
    <citation type="submission" date="2024-05" db="EMBL/GenBank/DDBJ databases">
        <title>Genome sequencing and assembly of Indian major carp, Cirrhinus mrigala (Hamilton, 1822).</title>
        <authorList>
            <person name="Mohindra V."/>
            <person name="Chowdhury L.M."/>
            <person name="Lal K."/>
            <person name="Jena J.K."/>
        </authorList>
    </citation>
    <scope>NUCLEOTIDE SEQUENCE [LARGE SCALE GENOMIC DNA]</scope>
    <source>
        <strain evidence="4">CM1030</strain>
        <tissue evidence="4">Blood</tissue>
    </source>
</reference>
<evidence type="ECO:0000256" key="1">
    <source>
        <dbReference type="PROSITE-ProRule" id="PRU00267"/>
    </source>
</evidence>
<dbReference type="EMBL" id="JAMKFB020000014">
    <property type="protein sequence ID" value="KAL0176546.1"/>
    <property type="molecule type" value="Genomic_DNA"/>
</dbReference>
<accession>A0ABD0PS27</accession>
<dbReference type="InterPro" id="IPR036910">
    <property type="entry name" value="HMG_box_dom_sf"/>
</dbReference>
<gene>
    <name evidence="4" type="ORF">M9458_028876</name>
</gene>
<evidence type="ECO:0000256" key="2">
    <source>
        <dbReference type="SAM" id="MobiDB-lite"/>
    </source>
</evidence>
<keyword evidence="1" id="KW-0238">DNA-binding</keyword>
<dbReference type="Gene3D" id="1.10.30.10">
    <property type="entry name" value="High mobility group box domain"/>
    <property type="match status" value="1"/>
</dbReference>
<dbReference type="SUPFAM" id="SSF47095">
    <property type="entry name" value="HMG-box"/>
    <property type="match status" value="1"/>
</dbReference>
<dbReference type="Pfam" id="PF00505">
    <property type="entry name" value="HMG_box"/>
    <property type="match status" value="1"/>
</dbReference>
<keyword evidence="5" id="KW-1185">Reference proteome</keyword>
<dbReference type="GO" id="GO:0005634">
    <property type="term" value="C:nucleus"/>
    <property type="evidence" value="ECO:0007669"/>
    <property type="project" value="UniProtKB-UniRule"/>
</dbReference>
<sequence length="100" mass="11689">MEAIYGEMEVESCYTLLELPSPKKKRKSKGSMESSDKPKKPRSAYLLYYFDVHQSVQQEHPDLPQSEINKCISDSWKRLNVADRGYYLERARMEKDGIDP</sequence>
<protein>
    <recommendedName>
        <fullName evidence="3">HMG box domain-containing protein</fullName>
    </recommendedName>
</protein>
<dbReference type="InterPro" id="IPR039598">
    <property type="entry name" value="HMGXB3"/>
</dbReference>
<dbReference type="PROSITE" id="PS50118">
    <property type="entry name" value="HMG_BOX_2"/>
    <property type="match status" value="1"/>
</dbReference>